<dbReference type="InterPro" id="IPR036291">
    <property type="entry name" value="NAD(P)-bd_dom_sf"/>
</dbReference>
<name>A0A9N8Z1Q2_FUNMO</name>
<dbReference type="InterPro" id="IPR052178">
    <property type="entry name" value="Sec_Metab_Biosynth_SDR"/>
</dbReference>
<dbReference type="FunFam" id="3.40.50.720:FF:000084">
    <property type="entry name" value="Short-chain dehydrogenase reductase"/>
    <property type="match status" value="1"/>
</dbReference>
<dbReference type="Proteomes" id="UP000789375">
    <property type="component" value="Unassembled WGS sequence"/>
</dbReference>
<reference evidence="4" key="1">
    <citation type="submission" date="2021-06" db="EMBL/GenBank/DDBJ databases">
        <authorList>
            <person name="Kallberg Y."/>
            <person name="Tangrot J."/>
            <person name="Rosling A."/>
        </authorList>
    </citation>
    <scope>NUCLEOTIDE SEQUENCE</scope>
    <source>
        <strain evidence="4">87-6 pot B 2015</strain>
    </source>
</reference>
<evidence type="ECO:0000256" key="2">
    <source>
        <dbReference type="ARBA" id="ARBA00022857"/>
    </source>
</evidence>
<dbReference type="Pfam" id="PF13561">
    <property type="entry name" value="adh_short_C2"/>
    <property type="match status" value="1"/>
</dbReference>
<accession>A0A9N8Z1Q2</accession>
<protein>
    <submittedName>
        <fullName evidence="4">4796_t:CDS:1</fullName>
    </submittedName>
</protein>
<keyword evidence="3" id="KW-0560">Oxidoreductase</keyword>
<dbReference type="AlphaFoldDB" id="A0A9N8Z1Q2"/>
<evidence type="ECO:0000256" key="3">
    <source>
        <dbReference type="ARBA" id="ARBA00023002"/>
    </source>
</evidence>
<keyword evidence="2" id="KW-0521">NADP</keyword>
<evidence type="ECO:0000256" key="1">
    <source>
        <dbReference type="ARBA" id="ARBA00006484"/>
    </source>
</evidence>
<gene>
    <name evidence="4" type="ORF">FMOSSE_LOCUS2111</name>
</gene>
<organism evidence="4 5">
    <name type="scientific">Funneliformis mosseae</name>
    <name type="common">Endomycorrhizal fungus</name>
    <name type="synonym">Glomus mosseae</name>
    <dbReference type="NCBI Taxonomy" id="27381"/>
    <lineage>
        <taxon>Eukaryota</taxon>
        <taxon>Fungi</taxon>
        <taxon>Fungi incertae sedis</taxon>
        <taxon>Mucoromycota</taxon>
        <taxon>Glomeromycotina</taxon>
        <taxon>Glomeromycetes</taxon>
        <taxon>Glomerales</taxon>
        <taxon>Glomeraceae</taxon>
        <taxon>Funneliformis</taxon>
    </lineage>
</organism>
<evidence type="ECO:0000313" key="4">
    <source>
        <dbReference type="EMBL" id="CAG8462469.1"/>
    </source>
</evidence>
<proteinExistence type="inferred from homology"/>
<evidence type="ECO:0000313" key="5">
    <source>
        <dbReference type="Proteomes" id="UP000789375"/>
    </source>
</evidence>
<dbReference type="GO" id="GO:0016491">
    <property type="term" value="F:oxidoreductase activity"/>
    <property type="evidence" value="ECO:0007669"/>
    <property type="project" value="UniProtKB-KW"/>
</dbReference>
<dbReference type="EMBL" id="CAJVPP010000261">
    <property type="protein sequence ID" value="CAG8462469.1"/>
    <property type="molecule type" value="Genomic_DNA"/>
</dbReference>
<dbReference type="Gene3D" id="3.40.50.720">
    <property type="entry name" value="NAD(P)-binding Rossmann-like Domain"/>
    <property type="match status" value="1"/>
</dbReference>
<dbReference type="InterPro" id="IPR002347">
    <property type="entry name" value="SDR_fam"/>
</dbReference>
<dbReference type="PANTHER" id="PTHR43618">
    <property type="entry name" value="7-ALPHA-HYDROXYSTEROID DEHYDROGENASE"/>
    <property type="match status" value="1"/>
</dbReference>
<keyword evidence="5" id="KW-1185">Reference proteome</keyword>
<sequence>MAEKLLAKNLFSLKGKVSLITGGGTGLGKMISKAFIMNGAKVYIASRKQRNLEEAAAELNSLGGSECIPIKADVSIKEECEKISNEINRRENGKLDILINNAGIAFGAPLTKITEDIWDKSHKLNVASVYHMTMACLPLLEKASHAPEDPSRVIVMGSISGLSEGDLKGIVGKFYNISLAYNCTKAAVHSLAMNLAVYLTPRGVNVNVMAPGVILTPMTSHQDQKLSISEVPQGRLGDEADIAGTALYLASRAGAWLTGSVIKLDGGTILRNKELAKDFAIAAKS</sequence>
<dbReference type="PRINTS" id="PR00081">
    <property type="entry name" value="GDHRDH"/>
</dbReference>
<dbReference type="PANTHER" id="PTHR43618:SF8">
    <property type="entry name" value="7ALPHA-HYDROXYSTEROID DEHYDROGENASE"/>
    <property type="match status" value="1"/>
</dbReference>
<comment type="caution">
    <text evidence="4">The sequence shown here is derived from an EMBL/GenBank/DDBJ whole genome shotgun (WGS) entry which is preliminary data.</text>
</comment>
<dbReference type="InterPro" id="IPR020904">
    <property type="entry name" value="Sc_DH/Rdtase_CS"/>
</dbReference>
<dbReference type="SUPFAM" id="SSF51735">
    <property type="entry name" value="NAD(P)-binding Rossmann-fold domains"/>
    <property type="match status" value="1"/>
</dbReference>
<dbReference type="PROSITE" id="PS00061">
    <property type="entry name" value="ADH_SHORT"/>
    <property type="match status" value="1"/>
</dbReference>
<comment type="similarity">
    <text evidence="1">Belongs to the short-chain dehydrogenases/reductases (SDR) family.</text>
</comment>
<dbReference type="PRINTS" id="PR00080">
    <property type="entry name" value="SDRFAMILY"/>
</dbReference>